<dbReference type="Proteomes" id="UP000694388">
    <property type="component" value="Unplaced"/>
</dbReference>
<feature type="transmembrane region" description="Helical" evidence="6">
    <location>
        <begin position="120"/>
        <end position="139"/>
    </location>
</feature>
<feature type="transmembrane region" description="Helical" evidence="6">
    <location>
        <begin position="33"/>
        <end position="53"/>
    </location>
</feature>
<evidence type="ECO:0000313" key="9">
    <source>
        <dbReference type="Proteomes" id="UP000694388"/>
    </source>
</evidence>
<feature type="transmembrane region" description="Helical" evidence="6">
    <location>
        <begin position="92"/>
        <end position="114"/>
    </location>
</feature>
<comment type="subcellular location">
    <subcellularLocation>
        <location evidence="1">Membrane</location>
        <topology evidence="1">Multi-pass membrane protein</topology>
    </subcellularLocation>
</comment>
<keyword evidence="3 6" id="KW-1133">Transmembrane helix</keyword>
<dbReference type="InterPro" id="IPR050578">
    <property type="entry name" value="MARVEL-CKLF_proteins"/>
</dbReference>
<dbReference type="Pfam" id="PF01284">
    <property type="entry name" value="MARVEL"/>
    <property type="match status" value="1"/>
</dbReference>
<evidence type="ECO:0000256" key="1">
    <source>
        <dbReference type="ARBA" id="ARBA00004141"/>
    </source>
</evidence>
<name>A0A8C4WVL5_EPTBU</name>
<dbReference type="InterPro" id="IPR008253">
    <property type="entry name" value="Marvel"/>
</dbReference>
<evidence type="ECO:0000256" key="3">
    <source>
        <dbReference type="ARBA" id="ARBA00022989"/>
    </source>
</evidence>
<evidence type="ECO:0000256" key="4">
    <source>
        <dbReference type="ARBA" id="ARBA00023136"/>
    </source>
</evidence>
<dbReference type="PANTHER" id="PTHR22776:SF89">
    <property type="entry name" value="CKLF-LIKE MARVEL TRANSMEMBRANE DOMAIN-CONTAINING PROTEIN 7"/>
    <property type="match status" value="1"/>
</dbReference>
<evidence type="ECO:0000313" key="8">
    <source>
        <dbReference type="Ensembl" id="ENSEBUP00000013973.1"/>
    </source>
</evidence>
<dbReference type="GO" id="GO:0016020">
    <property type="term" value="C:membrane"/>
    <property type="evidence" value="ECO:0007669"/>
    <property type="project" value="UniProtKB-SubCell"/>
</dbReference>
<protein>
    <submittedName>
        <fullName evidence="8">CKLF-like MARVEL transmembrane domain containing 7</fullName>
    </submittedName>
</protein>
<dbReference type="PROSITE" id="PS51225">
    <property type="entry name" value="MARVEL"/>
    <property type="match status" value="1"/>
</dbReference>
<evidence type="ECO:0000256" key="6">
    <source>
        <dbReference type="SAM" id="Phobius"/>
    </source>
</evidence>
<keyword evidence="2 5" id="KW-0812">Transmembrane</keyword>
<keyword evidence="9" id="KW-1185">Reference proteome</keyword>
<evidence type="ECO:0000256" key="2">
    <source>
        <dbReference type="ARBA" id="ARBA00022692"/>
    </source>
</evidence>
<dbReference type="Ensembl" id="ENSEBUT00000014527.1">
    <property type="protein sequence ID" value="ENSEBUP00000013951.1"/>
    <property type="gene ID" value="ENSEBUG00000008802.1"/>
</dbReference>
<dbReference type="GeneTree" id="ENSGT00510000048725"/>
<feature type="transmembrane region" description="Helical" evidence="6">
    <location>
        <begin position="59"/>
        <end position="80"/>
    </location>
</feature>
<keyword evidence="4 5" id="KW-0472">Membrane</keyword>
<proteinExistence type="predicted"/>
<accession>A0A8C4WVL5</accession>
<reference evidence="8" key="1">
    <citation type="submission" date="2025-05" db="UniProtKB">
        <authorList>
            <consortium name="Ensembl"/>
        </authorList>
    </citation>
    <scope>IDENTIFICATION</scope>
</reference>
<dbReference type="AlphaFoldDB" id="A0A8C4WVL5"/>
<evidence type="ECO:0000256" key="5">
    <source>
        <dbReference type="PROSITE-ProRule" id="PRU00581"/>
    </source>
</evidence>
<evidence type="ECO:0000259" key="7">
    <source>
        <dbReference type="PROSITE" id="PS51225"/>
    </source>
</evidence>
<dbReference type="PANTHER" id="PTHR22776">
    <property type="entry name" value="MARVEL-CONTAINING POTENTIAL LIPID RAFT-ASSOCIATED PROTEIN"/>
    <property type="match status" value="1"/>
</dbReference>
<sequence length="163" mass="18373">MSSNAAYSPTTTSPNLVQNEPLFDKGYPKTLNGLVKTLQMVLLMIAFLCVATHTIGDGYFQSATIWWFFMVLIFFLLYFFRVPKRITMIHWPLTELIFYVIGTIFVLTASITLASRTHGYAALIVGLIFGFMATGAFIYNGWLAFSMWRTPSAQPESSTPQQT</sequence>
<organism evidence="8 9">
    <name type="scientific">Eptatretus burgeri</name>
    <name type="common">Inshore hagfish</name>
    <dbReference type="NCBI Taxonomy" id="7764"/>
    <lineage>
        <taxon>Eukaryota</taxon>
        <taxon>Metazoa</taxon>
        <taxon>Chordata</taxon>
        <taxon>Craniata</taxon>
        <taxon>Vertebrata</taxon>
        <taxon>Cyclostomata</taxon>
        <taxon>Myxini</taxon>
        <taxon>Myxiniformes</taxon>
        <taxon>Myxinidae</taxon>
        <taxon>Eptatretinae</taxon>
        <taxon>Eptatretus</taxon>
    </lineage>
</organism>
<feature type="domain" description="MARVEL" evidence="7">
    <location>
        <begin position="27"/>
        <end position="149"/>
    </location>
</feature>
<dbReference type="OMA" id="FEVVTIW"/>
<dbReference type="Ensembl" id="ENSEBUT00000014549.1">
    <property type="protein sequence ID" value="ENSEBUP00000013973.1"/>
    <property type="gene ID" value="ENSEBUG00000008802.1"/>
</dbReference>